<name>A0A0S2M0F7_9MICC</name>
<dbReference type="EMBL" id="CP013200">
    <property type="protein sequence ID" value="ALO67213.1"/>
    <property type="molecule type" value="Genomic_DNA"/>
</dbReference>
<evidence type="ECO:0000313" key="1">
    <source>
        <dbReference type="EMBL" id="ALO67213.1"/>
    </source>
</evidence>
<evidence type="ECO:0000313" key="2">
    <source>
        <dbReference type="Proteomes" id="UP000059574"/>
    </source>
</evidence>
<proteinExistence type="predicted"/>
<organism evidence="1 2">
    <name type="scientific">Arthrobacter alpinus</name>
    <dbReference type="NCBI Taxonomy" id="656366"/>
    <lineage>
        <taxon>Bacteria</taxon>
        <taxon>Bacillati</taxon>
        <taxon>Actinomycetota</taxon>
        <taxon>Actinomycetes</taxon>
        <taxon>Micrococcales</taxon>
        <taxon>Micrococcaceae</taxon>
        <taxon>Arthrobacter</taxon>
    </lineage>
</organism>
<protein>
    <submittedName>
        <fullName evidence="1">Uncharacterized protein</fullName>
    </submittedName>
</protein>
<dbReference type="Proteomes" id="UP000059574">
    <property type="component" value="Chromosome"/>
</dbReference>
<dbReference type="AlphaFoldDB" id="A0A0S2M0F7"/>
<sequence>MLVQLGVGRLESTVIKGSMPGTTNALITLAAFPDAVGKLRASGIRTNNHTSSTGGLFRAFRAPRDLAWRVTQRCGHPV</sequence>
<gene>
    <name evidence="1" type="ORF">AS189_12775</name>
</gene>
<dbReference type="RefSeq" id="WP_062289577.1">
    <property type="nucleotide sequence ID" value="NZ_CP013200.1"/>
</dbReference>
<reference evidence="2" key="1">
    <citation type="submission" date="2015-11" db="EMBL/GenBank/DDBJ databases">
        <authorList>
            <person name="Kumar R."/>
            <person name="Singh D."/>
            <person name="Swarnkar M.K."/>
            <person name="Singh A.K."/>
            <person name="Kumar S."/>
        </authorList>
    </citation>
    <scope>NUCLEOTIDE SEQUENCE [LARGE SCALE GENOMIC DNA]</scope>
    <source>
        <strain evidence="2">ERGS4:06</strain>
    </source>
</reference>
<reference evidence="1 2" key="2">
    <citation type="journal article" date="2016" name="J. Biotechnol.">
        <title>Complete genome sequence of Arthrobacter alpinus ERGS4:06, a yellow pigmented bacterium tolerant to cold and radiations isolated from Sikkim Himalaya.</title>
        <authorList>
            <person name="Kumar R."/>
            <person name="Singh D."/>
            <person name="Swarnkar M.K."/>
            <person name="Singh A.K."/>
            <person name="Kumar S."/>
        </authorList>
    </citation>
    <scope>NUCLEOTIDE SEQUENCE [LARGE SCALE GENOMIC DNA]</scope>
    <source>
        <strain evidence="1 2">ERGS4:06</strain>
    </source>
</reference>
<accession>A0A0S2M0F7</accession>